<sequence>MRPLLPGFALSAAVAVAAVLLEPVVRSATGGRYSLPGTVIALIIGMALHRIAAQPRFTPGMTFAVKKLLRWAIGLLGLRIALGDIFGLGIGTLVLMVVSMALTIVTGFWLAKRLGLSDGYGALAGAATAVCGASAALATTTVLPAYKNREADTAFTVVAANALSTIVMLAYPPLAILIGFDQTHTGIFLGATIHDMAQVVGAGYAISDPVGNVAVVVKLFRVFLLLPVVLAIAWWFMRQGAETGEAKVPVPVFALVFVALVVVNSVLPGIPAIAPIYAVIKGWLTLLSNAGLLIAIAALGLGTSLATILAIGWRHVAVMLGTTVVLLAAITAGLLVIQG</sequence>
<evidence type="ECO:0000313" key="9">
    <source>
        <dbReference type="Proteomes" id="UP000298588"/>
    </source>
</evidence>
<dbReference type="GO" id="GO:0005886">
    <property type="term" value="C:plasma membrane"/>
    <property type="evidence" value="ECO:0007669"/>
    <property type="project" value="UniProtKB-SubCell"/>
</dbReference>
<keyword evidence="9" id="KW-1185">Reference proteome</keyword>
<proteinExistence type="inferred from homology"/>
<name>A0A4D7QUS2_9HYPH</name>
<dbReference type="OrthoDB" id="5393513at2"/>
<keyword evidence="3" id="KW-1003">Cell membrane</keyword>
<keyword evidence="6 7" id="KW-0472">Membrane</keyword>
<dbReference type="PANTHER" id="PTHR30106:SF2">
    <property type="entry name" value="UPF0324 INNER MEMBRANE PROTEIN YEIH"/>
    <property type="match status" value="1"/>
</dbReference>
<evidence type="ECO:0000256" key="5">
    <source>
        <dbReference type="ARBA" id="ARBA00022989"/>
    </source>
</evidence>
<comment type="similarity">
    <text evidence="2">Belongs to the UPF0324 family.</text>
</comment>
<feature type="transmembrane region" description="Helical" evidence="7">
    <location>
        <begin position="33"/>
        <end position="52"/>
    </location>
</feature>
<feature type="transmembrane region" description="Helical" evidence="7">
    <location>
        <begin position="187"/>
        <end position="207"/>
    </location>
</feature>
<feature type="transmembrane region" description="Helical" evidence="7">
    <location>
        <begin position="123"/>
        <end position="146"/>
    </location>
</feature>
<evidence type="ECO:0000256" key="1">
    <source>
        <dbReference type="ARBA" id="ARBA00004651"/>
    </source>
</evidence>
<evidence type="ECO:0000313" key="8">
    <source>
        <dbReference type="EMBL" id="QCK88787.1"/>
    </source>
</evidence>
<keyword evidence="5 7" id="KW-1133">Transmembrane helix</keyword>
<accession>A0A4D7QUS2</accession>
<keyword evidence="4 7" id="KW-0812">Transmembrane</keyword>
<dbReference type="Pfam" id="PF03601">
    <property type="entry name" value="Cons_hypoth698"/>
    <property type="match status" value="1"/>
</dbReference>
<reference evidence="8 9" key="1">
    <citation type="submission" date="2019-04" db="EMBL/GenBank/DDBJ databases">
        <title>Phreatobacter aquaticus sp. nov.</title>
        <authorList>
            <person name="Choi A."/>
            <person name="Baek K."/>
        </authorList>
    </citation>
    <scope>NUCLEOTIDE SEQUENCE [LARGE SCALE GENOMIC DNA]</scope>
    <source>
        <strain evidence="8 9">NMCR1094</strain>
    </source>
</reference>
<dbReference type="PANTHER" id="PTHR30106">
    <property type="entry name" value="INNER MEMBRANE PROTEIN YEIH-RELATED"/>
    <property type="match status" value="1"/>
</dbReference>
<evidence type="ECO:0000256" key="7">
    <source>
        <dbReference type="SAM" id="Phobius"/>
    </source>
</evidence>
<dbReference type="AlphaFoldDB" id="A0A4D7QUS2"/>
<evidence type="ECO:0000256" key="3">
    <source>
        <dbReference type="ARBA" id="ARBA00022475"/>
    </source>
</evidence>
<gene>
    <name evidence="8" type="ORF">E8L99_13590</name>
</gene>
<feature type="transmembrane region" description="Helical" evidence="7">
    <location>
        <begin position="88"/>
        <end position="111"/>
    </location>
</feature>
<feature type="transmembrane region" description="Helical" evidence="7">
    <location>
        <begin position="64"/>
        <end position="82"/>
    </location>
</feature>
<feature type="transmembrane region" description="Helical" evidence="7">
    <location>
        <begin position="290"/>
        <end position="311"/>
    </location>
</feature>
<feature type="transmembrane region" description="Helical" evidence="7">
    <location>
        <begin position="158"/>
        <end position="180"/>
    </location>
</feature>
<feature type="transmembrane region" description="Helical" evidence="7">
    <location>
        <begin position="219"/>
        <end position="236"/>
    </location>
</feature>
<dbReference type="InterPro" id="IPR018383">
    <property type="entry name" value="UPF0324_pro"/>
</dbReference>
<feature type="transmembrane region" description="Helical" evidence="7">
    <location>
        <begin position="318"/>
        <end position="337"/>
    </location>
</feature>
<evidence type="ECO:0000256" key="4">
    <source>
        <dbReference type="ARBA" id="ARBA00022692"/>
    </source>
</evidence>
<feature type="transmembrane region" description="Helical" evidence="7">
    <location>
        <begin position="248"/>
        <end position="270"/>
    </location>
</feature>
<organism evidence="8 9">
    <name type="scientific">Phreatobacter aquaticus</name>
    <dbReference type="NCBI Taxonomy" id="2570229"/>
    <lineage>
        <taxon>Bacteria</taxon>
        <taxon>Pseudomonadati</taxon>
        <taxon>Pseudomonadota</taxon>
        <taxon>Alphaproteobacteria</taxon>
        <taxon>Hyphomicrobiales</taxon>
        <taxon>Phreatobacteraceae</taxon>
        <taxon>Phreatobacter</taxon>
    </lineage>
</organism>
<protein>
    <submittedName>
        <fullName evidence="8">Putative sulfate exporter family transporter</fullName>
    </submittedName>
</protein>
<evidence type="ECO:0000256" key="2">
    <source>
        <dbReference type="ARBA" id="ARBA00007977"/>
    </source>
</evidence>
<comment type="subcellular location">
    <subcellularLocation>
        <location evidence="1">Cell membrane</location>
        <topology evidence="1">Multi-pass membrane protein</topology>
    </subcellularLocation>
</comment>
<dbReference type="EMBL" id="CP039865">
    <property type="protein sequence ID" value="QCK88787.1"/>
    <property type="molecule type" value="Genomic_DNA"/>
</dbReference>
<dbReference type="Proteomes" id="UP000298588">
    <property type="component" value="Chromosome"/>
</dbReference>
<dbReference type="KEGG" id="paqt:E8L99_13590"/>
<evidence type="ECO:0000256" key="6">
    <source>
        <dbReference type="ARBA" id="ARBA00023136"/>
    </source>
</evidence>